<feature type="transmembrane region" description="Helical" evidence="2">
    <location>
        <begin position="206"/>
        <end position="223"/>
    </location>
</feature>
<feature type="transmembrane region" description="Helical" evidence="2">
    <location>
        <begin position="302"/>
        <end position="319"/>
    </location>
</feature>
<evidence type="ECO:0000259" key="3">
    <source>
        <dbReference type="Pfam" id="PF01757"/>
    </source>
</evidence>
<reference evidence="4" key="1">
    <citation type="submission" date="2022-10" db="EMBL/GenBank/DDBJ databases">
        <title>The complete genomes of actinobacterial strains from the NBC collection.</title>
        <authorList>
            <person name="Joergensen T.S."/>
            <person name="Alvarez Arevalo M."/>
            <person name="Sterndorff E.B."/>
            <person name="Faurdal D."/>
            <person name="Vuksanovic O."/>
            <person name="Mourched A.-S."/>
            <person name="Charusanti P."/>
            <person name="Shaw S."/>
            <person name="Blin K."/>
            <person name="Weber T."/>
        </authorList>
    </citation>
    <scope>NUCLEOTIDE SEQUENCE</scope>
    <source>
        <strain evidence="4">NBC_00303</strain>
    </source>
</reference>
<feature type="compositionally biased region" description="Basic and acidic residues" evidence="1">
    <location>
        <begin position="407"/>
        <end position="417"/>
    </location>
</feature>
<protein>
    <submittedName>
        <fullName evidence="4">Acyltransferase</fullName>
    </submittedName>
</protein>
<dbReference type="Pfam" id="PF01757">
    <property type="entry name" value="Acyl_transf_3"/>
    <property type="match status" value="1"/>
</dbReference>
<proteinExistence type="predicted"/>
<dbReference type="GO" id="GO:0016746">
    <property type="term" value="F:acyltransferase activity"/>
    <property type="evidence" value="ECO:0007669"/>
    <property type="project" value="UniProtKB-KW"/>
</dbReference>
<sequence length="417" mass="45606">MENRTSRWAGRWSHGTVAELLTGRNNSLGFIRLILATAVVVSHARVLGFGKTEFGHSFTQGQVDLGKWSVYGFFILSGILVTRSGVRLGLGRFLWHRALRLLPGLWVCLFLTAFAAAPVLYWKLHGTLDGFWGHAWGPVEYLRSNGAIQLNQNDVSNVMSDAMAKGVAHDRSIDGALWSLYYEVLCYAGVALLALTGVLARARRAVLLIAGLLGWLVIRQAVGDRFWAGSFDATYFHPVDLPVLGFTNPVLVIYLGFAFALGTVIELYRERVPVSDVLGLASLLVLVLSAHYGFLFVVGLPAFAYFLVWLAIRLPAPFRRVGARNDYSYGIYIYGFVVEQALVILGFARWGLLPYLGLSLAVTVLLAMLSWHCVEKPAMRLKDLGGRRGGARGGGRTPAASAPAAEAGERDKVAVRP</sequence>
<keyword evidence="2" id="KW-0812">Transmembrane</keyword>
<name>A0ABZ1QFY9_9ACTN</name>
<feature type="transmembrane region" description="Helical" evidence="2">
    <location>
        <begin position="277"/>
        <end position="296"/>
    </location>
</feature>
<feature type="compositionally biased region" description="Gly residues" evidence="1">
    <location>
        <begin position="387"/>
        <end position="396"/>
    </location>
</feature>
<accession>A0ABZ1QFY9</accession>
<keyword evidence="4" id="KW-0808">Transferase</keyword>
<feature type="domain" description="Acyltransferase 3" evidence="3">
    <location>
        <begin position="26"/>
        <end position="370"/>
    </location>
</feature>
<dbReference type="RefSeq" id="WP_266501014.1">
    <property type="nucleotide sequence ID" value="NZ_CP108036.1"/>
</dbReference>
<organism evidence="4 5">
    <name type="scientific">Streptomyces erythrochromogenes</name>
    <dbReference type="NCBI Taxonomy" id="285574"/>
    <lineage>
        <taxon>Bacteria</taxon>
        <taxon>Bacillati</taxon>
        <taxon>Actinomycetota</taxon>
        <taxon>Actinomycetes</taxon>
        <taxon>Kitasatosporales</taxon>
        <taxon>Streptomycetaceae</taxon>
        <taxon>Streptomyces</taxon>
    </lineage>
</organism>
<feature type="region of interest" description="Disordered" evidence="1">
    <location>
        <begin position="385"/>
        <end position="417"/>
    </location>
</feature>
<evidence type="ECO:0000256" key="2">
    <source>
        <dbReference type="SAM" id="Phobius"/>
    </source>
</evidence>
<dbReference type="EMBL" id="CP108036">
    <property type="protein sequence ID" value="WUN81352.1"/>
    <property type="molecule type" value="Genomic_DNA"/>
</dbReference>
<feature type="transmembrane region" description="Helical" evidence="2">
    <location>
        <begin position="98"/>
        <end position="122"/>
    </location>
</feature>
<evidence type="ECO:0000256" key="1">
    <source>
        <dbReference type="SAM" id="MobiDB-lite"/>
    </source>
</evidence>
<feature type="transmembrane region" description="Helical" evidence="2">
    <location>
        <begin position="356"/>
        <end position="374"/>
    </location>
</feature>
<dbReference type="Proteomes" id="UP001432312">
    <property type="component" value="Chromosome"/>
</dbReference>
<evidence type="ECO:0000313" key="4">
    <source>
        <dbReference type="EMBL" id="WUN81352.1"/>
    </source>
</evidence>
<feature type="transmembrane region" description="Helical" evidence="2">
    <location>
        <begin position="68"/>
        <end position="86"/>
    </location>
</feature>
<feature type="transmembrane region" description="Helical" evidence="2">
    <location>
        <begin position="180"/>
        <end position="199"/>
    </location>
</feature>
<evidence type="ECO:0000313" key="5">
    <source>
        <dbReference type="Proteomes" id="UP001432312"/>
    </source>
</evidence>
<keyword evidence="2" id="KW-0472">Membrane</keyword>
<keyword evidence="5" id="KW-1185">Reference proteome</keyword>
<dbReference type="GeneID" id="95499229"/>
<keyword evidence="4" id="KW-0012">Acyltransferase</keyword>
<feature type="transmembrane region" description="Helical" evidence="2">
    <location>
        <begin position="30"/>
        <end position="48"/>
    </location>
</feature>
<feature type="transmembrane region" description="Helical" evidence="2">
    <location>
        <begin position="331"/>
        <end position="350"/>
    </location>
</feature>
<feature type="compositionally biased region" description="Low complexity" evidence="1">
    <location>
        <begin position="397"/>
        <end position="406"/>
    </location>
</feature>
<dbReference type="InterPro" id="IPR002656">
    <property type="entry name" value="Acyl_transf_3_dom"/>
</dbReference>
<keyword evidence="2" id="KW-1133">Transmembrane helix</keyword>
<gene>
    <name evidence="4" type="ORF">OHA91_24310</name>
</gene>
<feature type="transmembrane region" description="Helical" evidence="2">
    <location>
        <begin position="243"/>
        <end position="265"/>
    </location>
</feature>